<feature type="region of interest" description="Disordered" evidence="1">
    <location>
        <begin position="12"/>
        <end position="32"/>
    </location>
</feature>
<reference evidence="2" key="1">
    <citation type="submission" date="2019-07" db="EMBL/GenBank/DDBJ databases">
        <title>Hyphodiscus hymeniophilus genome sequencing and assembly.</title>
        <authorList>
            <person name="Kramer G."/>
            <person name="Nodwell J."/>
        </authorList>
    </citation>
    <scope>NUCLEOTIDE SEQUENCE</scope>
    <source>
        <strain evidence="2">ATCC 34498</strain>
    </source>
</reference>
<accession>A0A9P7AX42</accession>
<organism evidence="2 3">
    <name type="scientific">Hyphodiscus hymeniophilus</name>
    <dbReference type="NCBI Taxonomy" id="353542"/>
    <lineage>
        <taxon>Eukaryota</taxon>
        <taxon>Fungi</taxon>
        <taxon>Dikarya</taxon>
        <taxon>Ascomycota</taxon>
        <taxon>Pezizomycotina</taxon>
        <taxon>Leotiomycetes</taxon>
        <taxon>Helotiales</taxon>
        <taxon>Hyphodiscaceae</taxon>
        <taxon>Hyphodiscus</taxon>
    </lineage>
</organism>
<evidence type="ECO:0000256" key="1">
    <source>
        <dbReference type="SAM" id="MobiDB-lite"/>
    </source>
</evidence>
<dbReference type="OrthoDB" id="5565730at2759"/>
<sequence length="240" mass="25706">MQPNACSIRKIKNDMTDNGESVPPPSPQRNERLPPEILDIIKPALQVGSLSGTSGFIIGGFAGVIRSSTPFLFALASGIQWFALGTTFWASRGIVLRAWRDDKVTPKDKITASAIAGGVGGASGGILRGPRNVLPGALMFGLFGAAGQALFNSADAKNLKQANAPERDLKDSWLNSKWSPMKVLSDQEYEDMLREKLLRVNAEIALVDEKIEALRVMEHGDAEGKSGSRDVEGGTEKSAE</sequence>
<comment type="caution">
    <text evidence="2">The sequence shown here is derived from an EMBL/GenBank/DDBJ whole genome shotgun (WGS) entry which is preliminary data.</text>
</comment>
<dbReference type="EMBL" id="VNKQ01000009">
    <property type="protein sequence ID" value="KAG0648811.1"/>
    <property type="molecule type" value="Genomic_DNA"/>
</dbReference>
<gene>
    <name evidence="2" type="ORF">D0Z07_5051</name>
</gene>
<evidence type="ECO:0000313" key="2">
    <source>
        <dbReference type="EMBL" id="KAG0648811.1"/>
    </source>
</evidence>
<keyword evidence="3" id="KW-1185">Reference proteome</keyword>
<proteinExistence type="predicted"/>
<name>A0A9P7AX42_9HELO</name>
<dbReference type="AlphaFoldDB" id="A0A9P7AX42"/>
<dbReference type="PANTHER" id="PTHR41390">
    <property type="entry name" value="CHROMOSOME 7, WHOLE GENOME SHOTGUN SEQUENCE"/>
    <property type="match status" value="1"/>
</dbReference>
<dbReference type="Proteomes" id="UP000785200">
    <property type="component" value="Unassembled WGS sequence"/>
</dbReference>
<evidence type="ECO:0000313" key="3">
    <source>
        <dbReference type="Proteomes" id="UP000785200"/>
    </source>
</evidence>
<feature type="region of interest" description="Disordered" evidence="1">
    <location>
        <begin position="218"/>
        <end position="240"/>
    </location>
</feature>
<dbReference type="PANTHER" id="PTHR41390:SF1">
    <property type="entry name" value="NADH-UBIQUINONE OXIDOREDUCTASE 213 KDA SUBUNIT"/>
    <property type="match status" value="1"/>
</dbReference>
<protein>
    <submittedName>
        <fullName evidence="2">Uncharacterized protein</fullName>
    </submittedName>
</protein>